<evidence type="ECO:0000313" key="2">
    <source>
        <dbReference type="EnsemblMetazoa" id="G31738.3:cds"/>
    </source>
</evidence>
<protein>
    <submittedName>
        <fullName evidence="2">Uncharacterized protein</fullName>
    </submittedName>
</protein>
<dbReference type="AlphaFoldDB" id="A0A8W8M7J1"/>
<keyword evidence="1" id="KW-0812">Transmembrane</keyword>
<proteinExistence type="predicted"/>
<accession>A0A8W8M7J1</accession>
<evidence type="ECO:0000313" key="3">
    <source>
        <dbReference type="Proteomes" id="UP000005408"/>
    </source>
</evidence>
<feature type="transmembrane region" description="Helical" evidence="1">
    <location>
        <begin position="125"/>
        <end position="145"/>
    </location>
</feature>
<dbReference type="EnsemblMetazoa" id="G31738.3">
    <property type="protein sequence ID" value="G31738.3:cds"/>
    <property type="gene ID" value="G31738"/>
</dbReference>
<keyword evidence="1" id="KW-0472">Membrane</keyword>
<sequence>MTQKASGNVDACPITKETWEARAEAKKADCGGQSVYHCLADGEGRKWERCVEKTRIKEGFCPIFRSDGYIAWKACNTSESTCPNRTYLSNEVYEYVYCFGNNSASTHEQENEELTRAEGFDDGKVIAIVFAILCIIAAVVLIILWKKRSSPNLQDDRGQPMLSNEVSVERSAEIVKDTIYDGASYLLETNVKSVVVLGRLGKGVSSTSYSIFKKFNTWKKWEILDCRYTEIPDTVKEKTVVLVYGWFGIWNDDLCSLERAKQACQSLLRILNETTKVKLIIGMRSDLYRKYQEELKVDDDHKHLFQNEINLDSANIKEDAKDAKYFYEKIRNKCQKSDCAFRKLKYNTIQTGKDNDVGMPLKLKLMKKYHDLIHDYEGEWDISMAMRDHLISLEKDKRKQNVYAWITYICFKGQFSRTEEFDTELVEQIGIHIDESSFNENDKDLRRYFSVRYSFADNNVSPNNAQIEYVFWHRFVYICAFKSWFKKDPERVMKYCNVDAILQLVRPKGVKTSYFEVTADAHHVNLFNERIHDLNLAERYMDNPLIKSRTCGTKRESQELQ</sequence>
<evidence type="ECO:0000256" key="1">
    <source>
        <dbReference type="SAM" id="Phobius"/>
    </source>
</evidence>
<name>A0A8W8M7J1_MAGGI</name>
<keyword evidence="3" id="KW-1185">Reference proteome</keyword>
<reference evidence="2" key="1">
    <citation type="submission" date="2022-08" db="UniProtKB">
        <authorList>
            <consortium name="EnsemblMetazoa"/>
        </authorList>
    </citation>
    <scope>IDENTIFICATION</scope>
    <source>
        <strain evidence="2">05x7-T-G4-1.051#20</strain>
    </source>
</reference>
<keyword evidence="1" id="KW-1133">Transmembrane helix</keyword>
<dbReference type="Proteomes" id="UP000005408">
    <property type="component" value="Unassembled WGS sequence"/>
</dbReference>
<organism evidence="2 3">
    <name type="scientific">Magallana gigas</name>
    <name type="common">Pacific oyster</name>
    <name type="synonym">Crassostrea gigas</name>
    <dbReference type="NCBI Taxonomy" id="29159"/>
    <lineage>
        <taxon>Eukaryota</taxon>
        <taxon>Metazoa</taxon>
        <taxon>Spiralia</taxon>
        <taxon>Lophotrochozoa</taxon>
        <taxon>Mollusca</taxon>
        <taxon>Bivalvia</taxon>
        <taxon>Autobranchia</taxon>
        <taxon>Pteriomorphia</taxon>
        <taxon>Ostreida</taxon>
        <taxon>Ostreoidea</taxon>
        <taxon>Ostreidae</taxon>
        <taxon>Magallana</taxon>
    </lineage>
</organism>